<protein>
    <submittedName>
        <fullName evidence="1">CidA/LrgA family holin-like protein</fullName>
    </submittedName>
</protein>
<sequence length="129" mass="14453">MKWEGMELSILKTIFHILVLTFYYYIGTWVQEATNLFIPGSIIGMNLLLITLLINGIKVSWIDKGASLLVNHLPLLFIPVTVGVIQYLDLLAGKGLLLILIVFISTGVVAFFSGITTQLMNRKKGEHYE</sequence>
<organism evidence="1 2">
    <name type="scientific">Pontibacillus yanchengensis</name>
    <dbReference type="NCBI Taxonomy" id="462910"/>
    <lineage>
        <taxon>Bacteria</taxon>
        <taxon>Bacillati</taxon>
        <taxon>Bacillota</taxon>
        <taxon>Bacilli</taxon>
        <taxon>Bacillales</taxon>
        <taxon>Bacillaceae</taxon>
        <taxon>Pontibacillus</taxon>
    </lineage>
</organism>
<evidence type="ECO:0000313" key="2">
    <source>
        <dbReference type="Proteomes" id="UP000466692"/>
    </source>
</evidence>
<proteinExistence type="predicted"/>
<comment type="caution">
    <text evidence="1">The sequence shown here is derived from an EMBL/GenBank/DDBJ whole genome shotgun (WGS) entry which is preliminary data.</text>
</comment>
<dbReference type="Proteomes" id="UP000466692">
    <property type="component" value="Unassembled WGS sequence"/>
</dbReference>
<gene>
    <name evidence="1" type="ORF">GLW08_10995</name>
</gene>
<name>A0ACC7VGF4_9BACI</name>
<dbReference type="EMBL" id="WMEU01000003">
    <property type="protein sequence ID" value="MYL53862.1"/>
    <property type="molecule type" value="Genomic_DNA"/>
</dbReference>
<accession>A0ACC7VGF4</accession>
<reference evidence="1" key="1">
    <citation type="submission" date="2019-11" db="EMBL/GenBank/DDBJ databases">
        <title>Genome sequences of 17 halophilic strains isolated from different environments.</title>
        <authorList>
            <person name="Furrow R.E."/>
        </authorList>
    </citation>
    <scope>NUCLEOTIDE SEQUENCE</scope>
    <source>
        <strain evidence="1">22510_22_Filter</strain>
    </source>
</reference>
<evidence type="ECO:0000313" key="1">
    <source>
        <dbReference type="EMBL" id="MYL53862.1"/>
    </source>
</evidence>
<keyword evidence="2" id="KW-1185">Reference proteome</keyword>